<keyword evidence="1" id="KW-1133">Transmembrane helix</keyword>
<evidence type="ECO:0000313" key="3">
    <source>
        <dbReference type="Proteomes" id="UP000006241"/>
    </source>
</evidence>
<name>C2G5A3_SPHSI</name>
<organism evidence="2 3">
    <name type="scientific">Sphingobacterium spiritivorum ATCC 33300</name>
    <dbReference type="NCBI Taxonomy" id="525372"/>
    <lineage>
        <taxon>Bacteria</taxon>
        <taxon>Pseudomonadati</taxon>
        <taxon>Bacteroidota</taxon>
        <taxon>Sphingobacteriia</taxon>
        <taxon>Sphingobacteriales</taxon>
        <taxon>Sphingobacteriaceae</taxon>
        <taxon>Sphingobacterium</taxon>
    </lineage>
</organism>
<protein>
    <recommendedName>
        <fullName evidence="4">DUF3995 domain-containing protein</fullName>
    </recommendedName>
</protein>
<dbReference type="Pfam" id="PF13160">
    <property type="entry name" value="DUF3995"/>
    <property type="match status" value="1"/>
</dbReference>
<accession>C2G5A3</accession>
<evidence type="ECO:0000313" key="2">
    <source>
        <dbReference type="EMBL" id="EEI89612.1"/>
    </source>
</evidence>
<evidence type="ECO:0008006" key="4">
    <source>
        <dbReference type="Google" id="ProtNLM"/>
    </source>
</evidence>
<reference evidence="2 3" key="1">
    <citation type="submission" date="2009-01" db="EMBL/GenBank/DDBJ databases">
        <authorList>
            <person name="Qin X."/>
            <person name="Bachman B."/>
            <person name="Battles P."/>
            <person name="Bell A."/>
            <person name="Bess C."/>
            <person name="Bickham C."/>
            <person name="Chaboub L."/>
            <person name="Chen D."/>
            <person name="Coyle M."/>
            <person name="Deiros D.R."/>
            <person name="Dinh H."/>
            <person name="Forbes L."/>
            <person name="Fowler G."/>
            <person name="Francisco L."/>
            <person name="Fu Q."/>
            <person name="Gubbala S."/>
            <person name="Hale W."/>
            <person name="Han Y."/>
            <person name="Hemphill L."/>
            <person name="Highlander S.K."/>
            <person name="Hirani K."/>
            <person name="Hogues M."/>
            <person name="Jackson L."/>
            <person name="Jakkamsetti A."/>
            <person name="Javaid M."/>
            <person name="Jiang H."/>
            <person name="Korchina V."/>
            <person name="Kovar C."/>
            <person name="Lara F."/>
            <person name="Lee S."/>
            <person name="Mata R."/>
            <person name="Mathew T."/>
            <person name="Moen C."/>
            <person name="Morales K."/>
            <person name="Munidasa M."/>
            <person name="Nazareth L."/>
            <person name="Ngo R."/>
            <person name="Nguyen L."/>
            <person name="Okwuonu G."/>
            <person name="Ongeri F."/>
            <person name="Patil S."/>
            <person name="Petrosino J."/>
            <person name="Pham C."/>
            <person name="Pham P."/>
            <person name="Pu L.-L."/>
            <person name="Puazo M."/>
            <person name="Raj R."/>
            <person name="Reid J."/>
            <person name="Rouhana J."/>
            <person name="Saada N."/>
            <person name="Shang Y."/>
            <person name="Simmons D."/>
            <person name="Thornton R."/>
            <person name="Warren J."/>
            <person name="Weissenberger G."/>
            <person name="Zhang J."/>
            <person name="Zhang L."/>
            <person name="Zhou C."/>
            <person name="Zhu D."/>
            <person name="Muzny D."/>
            <person name="Worley K."/>
            <person name="Gibbs R."/>
        </authorList>
    </citation>
    <scope>NUCLEOTIDE SEQUENCE [LARGE SCALE GENOMIC DNA]</scope>
    <source>
        <strain evidence="2 3">ATCC 33300</strain>
    </source>
</reference>
<feature type="transmembrane region" description="Helical" evidence="1">
    <location>
        <begin position="57"/>
        <end position="76"/>
    </location>
</feature>
<dbReference type="EMBL" id="ACHB01000101">
    <property type="protein sequence ID" value="EEI89612.1"/>
    <property type="molecule type" value="Genomic_DNA"/>
</dbReference>
<gene>
    <name evidence="2" type="ORF">HMPREF0765_4759</name>
</gene>
<dbReference type="InterPro" id="IPR025058">
    <property type="entry name" value="DUF3995"/>
</dbReference>
<dbReference type="Proteomes" id="UP000006241">
    <property type="component" value="Unassembled WGS sequence"/>
</dbReference>
<dbReference type="HOGENOM" id="CLU_125898_0_0_10"/>
<feature type="transmembrane region" description="Helical" evidence="1">
    <location>
        <begin position="13"/>
        <end position="32"/>
    </location>
</feature>
<evidence type="ECO:0000256" key="1">
    <source>
        <dbReference type="SAM" id="Phobius"/>
    </source>
</evidence>
<feature type="transmembrane region" description="Helical" evidence="1">
    <location>
        <begin position="88"/>
        <end position="106"/>
    </location>
</feature>
<proteinExistence type="predicted"/>
<comment type="caution">
    <text evidence="2">The sequence shown here is derived from an EMBL/GenBank/DDBJ whole genome shotgun (WGS) entry which is preliminary data.</text>
</comment>
<keyword evidence="1" id="KW-0812">Transmembrane</keyword>
<keyword evidence="1" id="KW-0472">Membrane</keyword>
<dbReference type="AlphaFoldDB" id="C2G5A3"/>
<feature type="transmembrane region" description="Helical" evidence="1">
    <location>
        <begin position="127"/>
        <end position="145"/>
    </location>
</feature>
<sequence>MCISMITFDIIPAYVNAFIFVFLAVLHVYWVVGGEWGIAGTIPTDSNGRRTFIPRKGGTLVVALGLFLFAAINLMYVGLLRVDIEQSILRYAIIGVGALFLLRAIGDFRYVGMTKRFTRTTFAVRDKWIYIPLCLVLVLGHVLLLM</sequence>